<gene>
    <name evidence="1" type="ORF">SAMN05216360_12612</name>
</gene>
<organism evidence="1 2">
    <name type="scientific">Methylobacterium phyllostachyos</name>
    <dbReference type="NCBI Taxonomy" id="582672"/>
    <lineage>
        <taxon>Bacteria</taxon>
        <taxon>Pseudomonadati</taxon>
        <taxon>Pseudomonadota</taxon>
        <taxon>Alphaproteobacteria</taxon>
        <taxon>Hyphomicrobiales</taxon>
        <taxon>Methylobacteriaceae</taxon>
        <taxon>Methylobacterium</taxon>
    </lineage>
</organism>
<dbReference type="EMBL" id="FNHS01000026">
    <property type="protein sequence ID" value="SDO53553.1"/>
    <property type="molecule type" value="Genomic_DNA"/>
</dbReference>
<accession>A0A1H0KCI0</accession>
<dbReference type="STRING" id="582672.SAMN05216360_12612"/>
<keyword evidence="2" id="KW-1185">Reference proteome</keyword>
<evidence type="ECO:0000313" key="2">
    <source>
        <dbReference type="Proteomes" id="UP000198704"/>
    </source>
</evidence>
<dbReference type="OrthoDB" id="9816424at2"/>
<sequence length="576" mass="62061">MRALPENHPTIDLMADLRRYLNFSNENYIVYNSDVREAGLDPFAHFIQFGRYERSRTFGFHTREGWAEAAGFHADAYLSRYPDVSEAGLDPLWHFCEFGFWEGRLVDRLQASLVWEQLGVDCSVHAPTGDGRGVGGLGLEGIEPQQRRSALRSFLRLGPKGLYGSDAAILLGYVALTVGEPAIAEAFFETYRVGPPYVLKPGEAKRPSVAVFPAKSLTDYCFDSGIVPANISPSEYCDVPAWSVRDRRGYAEDMTPAVRSTSADIFMAGLPNVTIFPGRSFVLSQQNIIVFCEDVPDVEPGVNLEAKSGIVAFLGGLAAVDWSGDPIDASVLPGGISLLGANSRDLQSWVLEKLPRLRAAGDDAGWPALVEAGLPSQYEAWATILCPNAEFISISAPRLVQELKVIWPTQGRESCGLPSPSVLSLIKGLVNDPADISAVSRLFQSKGFAEPAGMVNRNSAVLQDQLGRSGFIALDPAVTSVPDQLRAAQAASIVVAEMGPALINLIACRPETPIVIVCNESGEDAFGTVACIAGAAECRVIFFKGLELKFTHPTAACNDYLVDVASCIELIGDVCP</sequence>
<dbReference type="AlphaFoldDB" id="A0A1H0KCI0"/>
<name>A0A1H0KCI0_9HYPH</name>
<dbReference type="Proteomes" id="UP000198704">
    <property type="component" value="Unassembled WGS sequence"/>
</dbReference>
<protein>
    <submittedName>
        <fullName evidence="1">Uncharacterized protein</fullName>
    </submittedName>
</protein>
<proteinExistence type="predicted"/>
<evidence type="ECO:0000313" key="1">
    <source>
        <dbReference type="EMBL" id="SDO53553.1"/>
    </source>
</evidence>
<reference evidence="2" key="1">
    <citation type="submission" date="2016-10" db="EMBL/GenBank/DDBJ databases">
        <authorList>
            <person name="Varghese N."/>
            <person name="Submissions S."/>
        </authorList>
    </citation>
    <scope>NUCLEOTIDE SEQUENCE [LARGE SCALE GENOMIC DNA]</scope>
    <source>
        <strain evidence="2">BL47</strain>
    </source>
</reference>